<keyword evidence="6" id="KW-1185">Reference proteome</keyword>
<evidence type="ECO:0000256" key="3">
    <source>
        <dbReference type="RuleBase" id="RU003616"/>
    </source>
</evidence>
<dbReference type="InterPro" id="IPR031107">
    <property type="entry name" value="Small_HSP"/>
</dbReference>
<dbReference type="InterPro" id="IPR008978">
    <property type="entry name" value="HSP20-like_chaperone"/>
</dbReference>
<evidence type="ECO:0000256" key="1">
    <source>
        <dbReference type="ARBA" id="ARBA00023016"/>
    </source>
</evidence>
<dbReference type="PANTHER" id="PTHR11527">
    <property type="entry name" value="HEAT-SHOCK PROTEIN 20 FAMILY MEMBER"/>
    <property type="match status" value="1"/>
</dbReference>
<dbReference type="SUPFAM" id="SSF49764">
    <property type="entry name" value="HSP20-like chaperones"/>
    <property type="match status" value="1"/>
</dbReference>
<comment type="caution">
    <text evidence="5">The sequence shown here is derived from an EMBL/GenBank/DDBJ whole genome shotgun (WGS) entry which is preliminary data.</text>
</comment>
<proteinExistence type="inferred from homology"/>
<evidence type="ECO:0000256" key="2">
    <source>
        <dbReference type="PROSITE-ProRule" id="PRU00285"/>
    </source>
</evidence>
<dbReference type="Pfam" id="PF00011">
    <property type="entry name" value="HSP20"/>
    <property type="match status" value="1"/>
</dbReference>
<reference evidence="5 6" key="1">
    <citation type="submission" date="2016-10" db="EMBL/GenBank/DDBJ databases">
        <title>The genome of Paramicrosporidium saccamoebae is the missing link in understanding Cryptomycota and Microsporidia evolution.</title>
        <authorList>
            <person name="Quandt C.A."/>
            <person name="Beaudet D."/>
            <person name="Corsaro D."/>
            <person name="Michel R."/>
            <person name="Corradi N."/>
            <person name="James T."/>
        </authorList>
    </citation>
    <scope>NUCLEOTIDE SEQUENCE [LARGE SCALE GENOMIC DNA]</scope>
    <source>
        <strain evidence="5 6">KSL3</strain>
    </source>
</reference>
<dbReference type="STRING" id="1246581.A0A2H9TLZ4"/>
<dbReference type="PROSITE" id="PS01031">
    <property type="entry name" value="SHSP"/>
    <property type="match status" value="1"/>
</dbReference>
<comment type="similarity">
    <text evidence="2 3">Belongs to the small heat shock protein (HSP20) family.</text>
</comment>
<dbReference type="Gene3D" id="2.60.40.790">
    <property type="match status" value="1"/>
</dbReference>
<evidence type="ECO:0000259" key="4">
    <source>
        <dbReference type="PROSITE" id="PS01031"/>
    </source>
</evidence>
<gene>
    <name evidence="5" type="ORF">PSACC_01515</name>
</gene>
<dbReference type="CDD" id="cd06464">
    <property type="entry name" value="ACD_sHsps-like"/>
    <property type="match status" value="1"/>
</dbReference>
<organism evidence="5 6">
    <name type="scientific">Paramicrosporidium saccamoebae</name>
    <dbReference type="NCBI Taxonomy" id="1246581"/>
    <lineage>
        <taxon>Eukaryota</taxon>
        <taxon>Fungi</taxon>
        <taxon>Fungi incertae sedis</taxon>
        <taxon>Cryptomycota</taxon>
        <taxon>Cryptomycota incertae sedis</taxon>
        <taxon>Paramicrosporidium</taxon>
    </lineage>
</organism>
<dbReference type="InterPro" id="IPR002068">
    <property type="entry name" value="A-crystallin/Hsp20_dom"/>
</dbReference>
<dbReference type="AlphaFoldDB" id="A0A2H9TLZ4"/>
<accession>A0A2H9TLZ4</accession>
<dbReference type="EMBL" id="MTSL01000107">
    <property type="protein sequence ID" value="PJF18670.1"/>
    <property type="molecule type" value="Genomic_DNA"/>
</dbReference>
<protein>
    <submittedName>
        <fullName evidence="5">Heat shock protein Hsp20</fullName>
    </submittedName>
</protein>
<name>A0A2H9TLZ4_9FUNG</name>
<dbReference type="OrthoDB" id="1431247at2759"/>
<evidence type="ECO:0000313" key="6">
    <source>
        <dbReference type="Proteomes" id="UP000240830"/>
    </source>
</evidence>
<evidence type="ECO:0000313" key="5">
    <source>
        <dbReference type="EMBL" id="PJF18670.1"/>
    </source>
</evidence>
<sequence length="118" mass="13338">MPPTNTRGLMTSRMDILDRPDHYKVSVELPGVSRDDIRVHLDGNRLYLEAHKSEEHTGEGERVYLSERSYGAIRRTVEMPGSVDPTKVKAEFDNGLLKVYVGKKESLGELQGQMIPIQ</sequence>
<feature type="domain" description="SHSP" evidence="4">
    <location>
        <begin position="5"/>
        <end position="118"/>
    </location>
</feature>
<dbReference type="Proteomes" id="UP000240830">
    <property type="component" value="Unassembled WGS sequence"/>
</dbReference>
<keyword evidence="1 5" id="KW-0346">Stress response</keyword>